<accession>A0A9D1PHF5</accession>
<reference evidence="2" key="1">
    <citation type="journal article" date="2021" name="PeerJ">
        <title>Extensive microbial diversity within the chicken gut microbiome revealed by metagenomics and culture.</title>
        <authorList>
            <person name="Gilroy R."/>
            <person name="Ravi A."/>
            <person name="Getino M."/>
            <person name="Pursley I."/>
            <person name="Horton D.L."/>
            <person name="Alikhan N.F."/>
            <person name="Baker D."/>
            <person name="Gharbi K."/>
            <person name="Hall N."/>
            <person name="Watson M."/>
            <person name="Adriaenssens E.M."/>
            <person name="Foster-Nyarko E."/>
            <person name="Jarju S."/>
            <person name="Secka A."/>
            <person name="Antonio M."/>
            <person name="Oren A."/>
            <person name="Chaudhuri R.R."/>
            <person name="La Ragione R."/>
            <person name="Hildebrand F."/>
            <person name="Pallen M.J."/>
        </authorList>
    </citation>
    <scope>NUCLEOTIDE SEQUENCE</scope>
    <source>
        <strain evidence="2">CHK193-4272</strain>
    </source>
</reference>
<dbReference type="PROSITE" id="PS50887">
    <property type="entry name" value="GGDEF"/>
    <property type="match status" value="1"/>
</dbReference>
<evidence type="ECO:0000313" key="2">
    <source>
        <dbReference type="EMBL" id="HIV62087.1"/>
    </source>
</evidence>
<feature type="domain" description="GGDEF" evidence="1">
    <location>
        <begin position="307"/>
        <end position="439"/>
    </location>
</feature>
<dbReference type="InterPro" id="IPR029787">
    <property type="entry name" value="Nucleotide_cyclase"/>
</dbReference>
<dbReference type="Gene3D" id="3.30.70.270">
    <property type="match status" value="1"/>
</dbReference>
<dbReference type="Pfam" id="PF00990">
    <property type="entry name" value="GGDEF"/>
    <property type="match status" value="1"/>
</dbReference>
<gene>
    <name evidence="2" type="ORF">H9746_04455</name>
</gene>
<dbReference type="InterPro" id="IPR043128">
    <property type="entry name" value="Rev_trsase/Diguanyl_cyclase"/>
</dbReference>
<dbReference type="AlphaFoldDB" id="A0A9D1PHF5"/>
<dbReference type="Gene3D" id="3.30.450.20">
    <property type="entry name" value="PAS domain"/>
    <property type="match status" value="1"/>
</dbReference>
<name>A0A9D1PHF5_9FIRM</name>
<dbReference type="NCBIfam" id="TIGR00254">
    <property type="entry name" value="GGDEF"/>
    <property type="match status" value="1"/>
</dbReference>
<evidence type="ECO:0000313" key="3">
    <source>
        <dbReference type="Proteomes" id="UP000886808"/>
    </source>
</evidence>
<dbReference type="Proteomes" id="UP000886808">
    <property type="component" value="Unassembled WGS sequence"/>
</dbReference>
<dbReference type="EMBL" id="DXIE01000028">
    <property type="protein sequence ID" value="HIV62087.1"/>
    <property type="molecule type" value="Genomic_DNA"/>
</dbReference>
<dbReference type="CDD" id="cd01949">
    <property type="entry name" value="GGDEF"/>
    <property type="match status" value="1"/>
</dbReference>
<dbReference type="SMART" id="SM00267">
    <property type="entry name" value="GGDEF"/>
    <property type="match status" value="1"/>
</dbReference>
<proteinExistence type="predicted"/>
<reference evidence="2" key="2">
    <citation type="submission" date="2021-04" db="EMBL/GenBank/DDBJ databases">
        <authorList>
            <person name="Gilroy R."/>
        </authorList>
    </citation>
    <scope>NUCLEOTIDE SEQUENCE</scope>
    <source>
        <strain evidence="2">CHK193-4272</strain>
    </source>
</reference>
<dbReference type="PANTHER" id="PTHR44757">
    <property type="entry name" value="DIGUANYLATE CYCLASE DGCP"/>
    <property type="match status" value="1"/>
</dbReference>
<dbReference type="PANTHER" id="PTHR44757:SF2">
    <property type="entry name" value="BIOFILM ARCHITECTURE MAINTENANCE PROTEIN MBAA"/>
    <property type="match status" value="1"/>
</dbReference>
<evidence type="ECO:0000259" key="1">
    <source>
        <dbReference type="PROSITE" id="PS50887"/>
    </source>
</evidence>
<dbReference type="InterPro" id="IPR000160">
    <property type="entry name" value="GGDEF_dom"/>
</dbReference>
<comment type="caution">
    <text evidence="2">The sequence shown here is derived from an EMBL/GenBank/DDBJ whole genome shotgun (WGS) entry which is preliminary data.</text>
</comment>
<dbReference type="SUPFAM" id="SSF55073">
    <property type="entry name" value="Nucleotide cyclase"/>
    <property type="match status" value="1"/>
</dbReference>
<dbReference type="InterPro" id="IPR052155">
    <property type="entry name" value="Biofilm_reg_signaling"/>
</dbReference>
<protein>
    <submittedName>
        <fullName evidence="2">GGDEF domain-containing protein</fullName>
    </submittedName>
</protein>
<sequence>MDQYLKQNDYRNKVFDVIQVGIWTIEIENGKQPRMYADKVMRKLLGIEKEISPQDCYNFWYSRIFSSHVNVVEKGIDKLIAGKQTEITYPWMSLDGSLRYVRCGGERDFSYTDGLRFFGYHHDVTHIVLDEKQNTEKPIISDYILQVLTSVYEAIHLIDFRTQKVIPIKTQNYENWSGMSVPISEYIDIIKKYLSSDLIEFIIQSITKQELLDKNGDEISYFSHDFSIMIDDKNHWFNMFMCMDESNSNNTMIISFRDIDDTKQKQQIASETISELKKLCEIDGLTGVLNRATLEMHIKNHLNEKNENCAFILIDLDNFKKVNDTLGHIEGDVLLMETAEKLKQLCLVNGQVGRLGGDEFVIFIKDLENKTLLKPFAEEIINKLSKTYKLKNEQIKVTASVGIAISDKENCTFSKLYHSADKALYNSKYNGKNTYTFFC</sequence>
<organism evidence="2 3">
    <name type="scientific">Candidatus Butyricicoccus avistercoris</name>
    <dbReference type="NCBI Taxonomy" id="2838518"/>
    <lineage>
        <taxon>Bacteria</taxon>
        <taxon>Bacillati</taxon>
        <taxon>Bacillota</taxon>
        <taxon>Clostridia</taxon>
        <taxon>Eubacteriales</taxon>
        <taxon>Butyricicoccaceae</taxon>
        <taxon>Butyricicoccus</taxon>
    </lineage>
</organism>